<dbReference type="STRING" id="334426.A0A158PM67"/>
<dbReference type="InterPro" id="IPR000219">
    <property type="entry name" value="DH_dom"/>
</dbReference>
<feature type="domain" description="DH" evidence="3">
    <location>
        <begin position="28"/>
        <end position="202"/>
    </location>
</feature>
<organism evidence="6">
    <name type="scientific">Angiostrongylus costaricensis</name>
    <name type="common">Nematode worm</name>
    <dbReference type="NCBI Taxonomy" id="334426"/>
    <lineage>
        <taxon>Eukaryota</taxon>
        <taxon>Metazoa</taxon>
        <taxon>Ecdysozoa</taxon>
        <taxon>Nematoda</taxon>
        <taxon>Chromadorea</taxon>
        <taxon>Rhabditida</taxon>
        <taxon>Rhabditina</taxon>
        <taxon>Rhabditomorpha</taxon>
        <taxon>Strongyloidea</taxon>
        <taxon>Metastrongylidae</taxon>
        <taxon>Angiostrongylus</taxon>
    </lineage>
</organism>
<dbReference type="Gene3D" id="2.30.29.30">
    <property type="entry name" value="Pleckstrin-homology domain (PH domain)/Phosphotyrosine-binding domain (PTB)"/>
    <property type="match status" value="1"/>
</dbReference>
<dbReference type="GO" id="GO:0005085">
    <property type="term" value="F:guanyl-nucleotide exchange factor activity"/>
    <property type="evidence" value="ECO:0007669"/>
    <property type="project" value="InterPro"/>
</dbReference>
<evidence type="ECO:0000313" key="5">
    <source>
        <dbReference type="Proteomes" id="UP000267027"/>
    </source>
</evidence>
<dbReference type="PANTHER" id="PTHR46006">
    <property type="entry name" value="RHO GUANINE NUCLEOTIDE EXCHANGE FACTOR AT 64C, ISOFORM A"/>
    <property type="match status" value="1"/>
</dbReference>
<keyword evidence="2" id="KW-0963">Cytoplasm</keyword>
<evidence type="ECO:0000256" key="1">
    <source>
        <dbReference type="ARBA" id="ARBA00004496"/>
    </source>
</evidence>
<dbReference type="GO" id="GO:0035025">
    <property type="term" value="P:positive regulation of Rho protein signal transduction"/>
    <property type="evidence" value="ECO:0007669"/>
    <property type="project" value="TreeGrafter"/>
</dbReference>
<dbReference type="AlphaFoldDB" id="A0A158PM67"/>
<dbReference type="WBParaSite" id="ACOC_0001226701-mRNA-1">
    <property type="protein sequence ID" value="ACOC_0001226701-mRNA-1"/>
    <property type="gene ID" value="ACOC_0001226701"/>
</dbReference>
<dbReference type="Gene3D" id="1.20.900.10">
    <property type="entry name" value="Dbl homology (DH) domain"/>
    <property type="match status" value="1"/>
</dbReference>
<name>A0A158PM67_ANGCS</name>
<dbReference type="PROSITE" id="PS50010">
    <property type="entry name" value="DH_2"/>
    <property type="match status" value="1"/>
</dbReference>
<accession>A0A158PM67</accession>
<gene>
    <name evidence="4" type="ORF">ACOC_LOCUS12268</name>
</gene>
<dbReference type="Proteomes" id="UP000267027">
    <property type="component" value="Unassembled WGS sequence"/>
</dbReference>
<comment type="subcellular location">
    <subcellularLocation>
        <location evidence="1">Cytoplasm</location>
    </subcellularLocation>
</comment>
<protein>
    <submittedName>
        <fullName evidence="6">DH domain-containing protein</fullName>
    </submittedName>
</protein>
<sequence>MTPAMQAIFELLVEYEGRINTHGLSIQQLMARLKELLSSEERYLGDLLLAKKLYHDTLIKLPYRQQVEIIFRHWNQLIEVSRIVYLRLKKSNSPGQVFISVIDSLSVFVAFCSHQQVALDTLNDLMTTHPDARALYANCSASIAARGMTLNTFLLMPLGRVTRYPLLIEKILKECDPDGSLYQDLDAALQLLRALVSEVNRAVTEKENTILLCWANSHVKCPPSLRIDFTSNTRLMPSSFKISKSTDVHLTLYKQPMLLSNLAVLPSSDETVLNVKHVIDLVVTTGSDTVCFRCVSGNACRLWTNQLDQAINLCTIMMSEQQQSQVVDASLGK</sequence>
<reference evidence="4 5" key="2">
    <citation type="submission" date="2018-11" db="EMBL/GenBank/DDBJ databases">
        <authorList>
            <consortium name="Pathogen Informatics"/>
        </authorList>
    </citation>
    <scope>NUCLEOTIDE SEQUENCE [LARGE SCALE GENOMIC DNA]</scope>
    <source>
        <strain evidence="4 5">Costa Rica</strain>
    </source>
</reference>
<dbReference type="SMART" id="SM00325">
    <property type="entry name" value="RhoGEF"/>
    <property type="match status" value="1"/>
</dbReference>
<dbReference type="EMBL" id="UYYA01004960">
    <property type="protein sequence ID" value="VDM63853.1"/>
    <property type="molecule type" value="Genomic_DNA"/>
</dbReference>
<dbReference type="Pfam" id="PF00621">
    <property type="entry name" value="RhoGEF"/>
    <property type="match status" value="1"/>
</dbReference>
<dbReference type="InterPro" id="IPR051480">
    <property type="entry name" value="Endocytic_GEF_Adapter"/>
</dbReference>
<reference evidence="6" key="1">
    <citation type="submission" date="2016-04" db="UniProtKB">
        <authorList>
            <consortium name="WormBaseParasite"/>
        </authorList>
    </citation>
    <scope>IDENTIFICATION</scope>
</reference>
<dbReference type="GO" id="GO:0005737">
    <property type="term" value="C:cytoplasm"/>
    <property type="evidence" value="ECO:0007669"/>
    <property type="project" value="UniProtKB-SubCell"/>
</dbReference>
<dbReference type="OrthoDB" id="2015333at2759"/>
<dbReference type="PANTHER" id="PTHR46006:SF6">
    <property type="entry name" value="INTERSECTIN-2 ISOFORM X1"/>
    <property type="match status" value="1"/>
</dbReference>
<evidence type="ECO:0000256" key="2">
    <source>
        <dbReference type="ARBA" id="ARBA00022490"/>
    </source>
</evidence>
<evidence type="ECO:0000313" key="4">
    <source>
        <dbReference type="EMBL" id="VDM63853.1"/>
    </source>
</evidence>
<evidence type="ECO:0000313" key="6">
    <source>
        <dbReference type="WBParaSite" id="ACOC_0001226701-mRNA-1"/>
    </source>
</evidence>
<dbReference type="InterPro" id="IPR011993">
    <property type="entry name" value="PH-like_dom_sf"/>
</dbReference>
<dbReference type="InterPro" id="IPR035899">
    <property type="entry name" value="DBL_dom_sf"/>
</dbReference>
<keyword evidence="5" id="KW-1185">Reference proteome</keyword>
<evidence type="ECO:0000259" key="3">
    <source>
        <dbReference type="PROSITE" id="PS50010"/>
    </source>
</evidence>
<proteinExistence type="predicted"/>
<dbReference type="SUPFAM" id="SSF48065">
    <property type="entry name" value="DBL homology domain (DH-domain)"/>
    <property type="match status" value="1"/>
</dbReference>